<keyword evidence="2" id="KW-1185">Reference proteome</keyword>
<accession>A0ABR5Z1X2</accession>
<dbReference type="EMBL" id="JAAMRF010000005">
    <property type="protein sequence ID" value="MBA1274147.1"/>
    <property type="molecule type" value="Genomic_DNA"/>
</dbReference>
<sequence>MNFIRAREVMKRHFHPLGFDATMQTPHTLLARVFDSATGETLLTVTGIACTNQLSEQDVERIIRAIESDLELVTRDGVFNRS</sequence>
<dbReference type="InterPro" id="IPR012448">
    <property type="entry name" value="DUF1652"/>
</dbReference>
<gene>
    <name evidence="1" type="ORF">G7026_12340</name>
</gene>
<comment type="caution">
    <text evidence="1">The sequence shown here is derived from an EMBL/GenBank/DDBJ whole genome shotgun (WGS) entry which is preliminary data.</text>
</comment>
<evidence type="ECO:0000313" key="2">
    <source>
        <dbReference type="Proteomes" id="UP000786387"/>
    </source>
</evidence>
<evidence type="ECO:0000313" key="1">
    <source>
        <dbReference type="EMBL" id="MBA1274147.1"/>
    </source>
</evidence>
<protein>
    <submittedName>
        <fullName evidence="1">DUF1652 domain-containing protein</fullName>
    </submittedName>
</protein>
<dbReference type="Pfam" id="PF07865">
    <property type="entry name" value="DUF1652"/>
    <property type="match status" value="1"/>
</dbReference>
<proteinExistence type="predicted"/>
<name>A0ABR5Z1X2_9GAMM</name>
<organism evidence="1 2">
    <name type="scientific">Stutzerimonas azotifigens</name>
    <dbReference type="NCBI Taxonomy" id="291995"/>
    <lineage>
        <taxon>Bacteria</taxon>
        <taxon>Pseudomonadati</taxon>
        <taxon>Pseudomonadota</taxon>
        <taxon>Gammaproteobacteria</taxon>
        <taxon>Pseudomonadales</taxon>
        <taxon>Pseudomonadaceae</taxon>
        <taxon>Stutzerimonas</taxon>
    </lineage>
</organism>
<dbReference type="Proteomes" id="UP000786387">
    <property type="component" value="Unassembled WGS sequence"/>
</dbReference>
<reference evidence="1 2" key="1">
    <citation type="submission" date="2020-02" db="EMBL/GenBank/DDBJ databases">
        <title>Synteny-based analysis reveals conserved mechanism for high triclosan tolerance in Pseudomonas, as well as instances of horizontal transfer.</title>
        <authorList>
            <person name="Mcfarland A.G."/>
            <person name="Bertucci H.K."/>
            <person name="Litmann E."/>
            <person name="Shen J."/>
            <person name="Huttenhower C."/>
            <person name="Hartmann E.M."/>
        </authorList>
    </citation>
    <scope>NUCLEOTIDE SEQUENCE [LARGE SCALE GENOMIC DNA]</scope>
    <source>
        <strain evidence="1 2">115A1</strain>
    </source>
</reference>